<evidence type="ECO:0000313" key="1">
    <source>
        <dbReference type="EMBL" id="KAK3768978.1"/>
    </source>
</evidence>
<dbReference type="EMBL" id="JAWDGP010003986">
    <property type="protein sequence ID" value="KAK3768978.1"/>
    <property type="molecule type" value="Genomic_DNA"/>
</dbReference>
<dbReference type="Proteomes" id="UP001283361">
    <property type="component" value="Unassembled WGS sequence"/>
</dbReference>
<dbReference type="AlphaFoldDB" id="A0AAE0ZGQ0"/>
<sequence>MCLLGEKFLGKTRELARPNGGLKVEGLMPITTYVAKFIIRFLRAFHNTSPLEESTKDEEDGVKRSSVFSVFHPRGLCCRELDYHCHGYHGSSGEAVWKGLLLFPGRHCNSAQRSGPSDHQLPEQIRQSDVESNLRGSLRLTKANYSVINSRYFWLFSSTSWYSTCLTDRRSDQACHCYQTSQFLAFPASRDWGLFVSKFAALLDR</sequence>
<comment type="caution">
    <text evidence="1">The sequence shown here is derived from an EMBL/GenBank/DDBJ whole genome shotgun (WGS) entry which is preliminary data.</text>
</comment>
<accession>A0AAE0ZGQ0</accession>
<protein>
    <submittedName>
        <fullName evidence="1">Uncharacterized protein</fullName>
    </submittedName>
</protein>
<gene>
    <name evidence="1" type="ORF">RRG08_020486</name>
</gene>
<evidence type="ECO:0000313" key="2">
    <source>
        <dbReference type="Proteomes" id="UP001283361"/>
    </source>
</evidence>
<proteinExistence type="predicted"/>
<reference evidence="1" key="1">
    <citation type="journal article" date="2023" name="G3 (Bethesda)">
        <title>A reference genome for the long-term kleptoplast-retaining sea slug Elysia crispata morphotype clarki.</title>
        <authorList>
            <person name="Eastman K.E."/>
            <person name="Pendleton A.L."/>
            <person name="Shaikh M.A."/>
            <person name="Suttiyut T."/>
            <person name="Ogas R."/>
            <person name="Tomko P."/>
            <person name="Gavelis G."/>
            <person name="Widhalm J.R."/>
            <person name="Wisecaver J.H."/>
        </authorList>
    </citation>
    <scope>NUCLEOTIDE SEQUENCE</scope>
    <source>
        <strain evidence="1">ECLA1</strain>
    </source>
</reference>
<organism evidence="1 2">
    <name type="scientific">Elysia crispata</name>
    <name type="common">lettuce slug</name>
    <dbReference type="NCBI Taxonomy" id="231223"/>
    <lineage>
        <taxon>Eukaryota</taxon>
        <taxon>Metazoa</taxon>
        <taxon>Spiralia</taxon>
        <taxon>Lophotrochozoa</taxon>
        <taxon>Mollusca</taxon>
        <taxon>Gastropoda</taxon>
        <taxon>Heterobranchia</taxon>
        <taxon>Euthyneura</taxon>
        <taxon>Panpulmonata</taxon>
        <taxon>Sacoglossa</taxon>
        <taxon>Placobranchoidea</taxon>
        <taxon>Plakobranchidae</taxon>
        <taxon>Elysia</taxon>
    </lineage>
</organism>
<name>A0AAE0ZGQ0_9GAST</name>
<keyword evidence="2" id="KW-1185">Reference proteome</keyword>